<evidence type="ECO:0000256" key="1">
    <source>
        <dbReference type="ARBA" id="ARBA00009902"/>
    </source>
</evidence>
<dbReference type="InterPro" id="IPR051214">
    <property type="entry name" value="GH32_Enzymes"/>
</dbReference>
<dbReference type="InterPro" id="IPR013189">
    <property type="entry name" value="Glyco_hydro_32_C"/>
</dbReference>
<dbReference type="SUPFAM" id="SSF75005">
    <property type="entry name" value="Arabinanase/levansucrase/invertase"/>
    <property type="match status" value="1"/>
</dbReference>
<dbReference type="Gene3D" id="2.60.120.560">
    <property type="entry name" value="Exo-inulinase, domain 1"/>
    <property type="match status" value="1"/>
</dbReference>
<feature type="domain" description="Glycosyl hydrolase family 32 N-terminal" evidence="7">
    <location>
        <begin position="32"/>
        <end position="352"/>
    </location>
</feature>
<evidence type="ECO:0000259" key="7">
    <source>
        <dbReference type="Pfam" id="PF00251"/>
    </source>
</evidence>
<evidence type="ECO:0000256" key="6">
    <source>
        <dbReference type="SAM" id="MobiDB-lite"/>
    </source>
</evidence>
<feature type="domain" description="Glycosyl hydrolase family 32 C-terminal" evidence="8">
    <location>
        <begin position="356"/>
        <end position="514"/>
    </location>
</feature>
<evidence type="ECO:0000313" key="9">
    <source>
        <dbReference type="EMBL" id="NYI03773.1"/>
    </source>
</evidence>
<dbReference type="InterPro" id="IPR013148">
    <property type="entry name" value="Glyco_hydro_32_N"/>
</dbReference>
<dbReference type="SMART" id="SM00640">
    <property type="entry name" value="Glyco_32"/>
    <property type="match status" value="1"/>
</dbReference>
<feature type="region of interest" description="Disordered" evidence="6">
    <location>
        <begin position="1"/>
        <end position="27"/>
    </location>
</feature>
<dbReference type="Gene3D" id="2.115.10.20">
    <property type="entry name" value="Glycosyl hydrolase domain, family 43"/>
    <property type="match status" value="1"/>
</dbReference>
<protein>
    <recommendedName>
        <fullName evidence="2">beta-fructofuranosidase</fullName>
        <ecNumber evidence="2">3.2.1.26</ecNumber>
    </recommendedName>
</protein>
<proteinExistence type="inferred from homology"/>
<dbReference type="Pfam" id="PF08244">
    <property type="entry name" value="Glyco_hydro_32C"/>
    <property type="match status" value="1"/>
</dbReference>
<dbReference type="Proteomes" id="UP000567795">
    <property type="component" value="Unassembled WGS sequence"/>
</dbReference>
<evidence type="ECO:0000256" key="4">
    <source>
        <dbReference type="ARBA" id="ARBA00023295"/>
    </source>
</evidence>
<accession>A0A852ZMY4</accession>
<dbReference type="RefSeq" id="WP_179812772.1">
    <property type="nucleotide sequence ID" value="NZ_JACBZD010000001.1"/>
</dbReference>
<evidence type="ECO:0000259" key="8">
    <source>
        <dbReference type="Pfam" id="PF08244"/>
    </source>
</evidence>
<dbReference type="GO" id="GO:0004564">
    <property type="term" value="F:beta-fructofuranosidase activity"/>
    <property type="evidence" value="ECO:0007669"/>
    <property type="project" value="UniProtKB-EC"/>
</dbReference>
<dbReference type="EC" id="3.2.1.26" evidence="2"/>
<evidence type="ECO:0000256" key="2">
    <source>
        <dbReference type="ARBA" id="ARBA00012758"/>
    </source>
</evidence>
<dbReference type="GO" id="GO:0005975">
    <property type="term" value="P:carbohydrate metabolic process"/>
    <property type="evidence" value="ECO:0007669"/>
    <property type="project" value="InterPro"/>
</dbReference>
<comment type="similarity">
    <text evidence="1 5">Belongs to the glycosyl hydrolase 32 family.</text>
</comment>
<organism evidence="9 10">
    <name type="scientific">Allostreptomyces psammosilenae</name>
    <dbReference type="NCBI Taxonomy" id="1892865"/>
    <lineage>
        <taxon>Bacteria</taxon>
        <taxon>Bacillati</taxon>
        <taxon>Actinomycetota</taxon>
        <taxon>Actinomycetes</taxon>
        <taxon>Kitasatosporales</taxon>
        <taxon>Streptomycetaceae</taxon>
        <taxon>Allostreptomyces</taxon>
    </lineage>
</organism>
<dbReference type="Pfam" id="PF00251">
    <property type="entry name" value="Glyco_hydro_32N"/>
    <property type="match status" value="1"/>
</dbReference>
<dbReference type="SUPFAM" id="SSF49899">
    <property type="entry name" value="Concanavalin A-like lectins/glucanases"/>
    <property type="match status" value="1"/>
</dbReference>
<comment type="caution">
    <text evidence="9">The sequence shown here is derived from an EMBL/GenBank/DDBJ whole genome shotgun (WGS) entry which is preliminary data.</text>
</comment>
<evidence type="ECO:0000313" key="10">
    <source>
        <dbReference type="Proteomes" id="UP000567795"/>
    </source>
</evidence>
<feature type="compositionally biased region" description="Basic and acidic residues" evidence="6">
    <location>
        <begin position="14"/>
        <end position="27"/>
    </location>
</feature>
<dbReference type="InterPro" id="IPR023296">
    <property type="entry name" value="Glyco_hydro_beta-prop_sf"/>
</dbReference>
<evidence type="ECO:0000256" key="5">
    <source>
        <dbReference type="RuleBase" id="RU362110"/>
    </source>
</evidence>
<dbReference type="AlphaFoldDB" id="A0A852ZMY4"/>
<dbReference type="PANTHER" id="PTHR43101">
    <property type="entry name" value="BETA-FRUCTOSIDASE"/>
    <property type="match status" value="1"/>
</dbReference>
<dbReference type="PANTHER" id="PTHR43101:SF1">
    <property type="entry name" value="BETA-FRUCTOSIDASE"/>
    <property type="match status" value="1"/>
</dbReference>
<reference evidence="9 10" key="1">
    <citation type="submission" date="2020-07" db="EMBL/GenBank/DDBJ databases">
        <title>Sequencing the genomes of 1000 actinobacteria strains.</title>
        <authorList>
            <person name="Klenk H.-P."/>
        </authorList>
    </citation>
    <scope>NUCLEOTIDE SEQUENCE [LARGE SCALE GENOMIC DNA]</scope>
    <source>
        <strain evidence="9 10">DSM 42178</strain>
    </source>
</reference>
<dbReference type="CDD" id="cd08996">
    <property type="entry name" value="GH32_FFase"/>
    <property type="match status" value="1"/>
</dbReference>
<keyword evidence="4 5" id="KW-0326">Glycosidase</keyword>
<keyword evidence="3 5" id="KW-0378">Hydrolase</keyword>
<sequence length="529" mass="57269">MTGDLTLPRATGAAREDLATRAERDPQRPRFHFVSPAGWLNDPNGLSHWKGVYHLFYQYNPYGPVHHRIHWGHATSTDLVTWTDEPVALVPSEGPDVDGCWSGVLVDDGGVPTLVYSGRHGERELPCVATGSPDLRSWEKHPGNPVVAAPPEGVEVTAFRDHCVWREGGTWRQLVGSGVRGVGGAAFLYESADLRSWRYVGPLLTGDAGRGGPGDLDWTGTMWECVDLFRLPAPADPAHAADGTPAGSATAEGTDVLVFSAWDEGVTHHPLYWTGRYAGDTFTPTALHRLDYGQRYFYAPQSTRDAHGRRVMFGWLQEGRGEAATAEAGWCGVMSLPRLVTMGTDGRLAQRPVPEVDRLRREHAAAGPLTLGGGEHAPLDDVRGDQLDLVTTLRLEPGATARLTVRATPDGAERTVVEIERRADGTPGADGGTLRLRREHSSLDPTVDTDPRHGPVPIGADGVVELRVLVDHSALEIFAGGRALAARVYPTRADALGVGLTATGTLRVERFDAWRMADVWTGAPRPLWP</sequence>
<dbReference type="InterPro" id="IPR001362">
    <property type="entry name" value="Glyco_hydro_32"/>
</dbReference>
<name>A0A852ZMY4_9ACTN</name>
<evidence type="ECO:0000256" key="3">
    <source>
        <dbReference type="ARBA" id="ARBA00022801"/>
    </source>
</evidence>
<dbReference type="InterPro" id="IPR013320">
    <property type="entry name" value="ConA-like_dom_sf"/>
</dbReference>
<keyword evidence="10" id="KW-1185">Reference proteome</keyword>
<gene>
    <name evidence="9" type="ORF">FHU37_000716</name>
</gene>
<dbReference type="EMBL" id="JACBZD010000001">
    <property type="protein sequence ID" value="NYI03773.1"/>
    <property type="molecule type" value="Genomic_DNA"/>
</dbReference>